<dbReference type="GO" id="GO:0003964">
    <property type="term" value="F:RNA-directed DNA polymerase activity"/>
    <property type="evidence" value="ECO:0007669"/>
    <property type="project" value="UniProtKB-KW"/>
</dbReference>
<dbReference type="Gene3D" id="3.30.420.10">
    <property type="entry name" value="Ribonuclease H-like superfamily/Ribonuclease H"/>
    <property type="match status" value="1"/>
</dbReference>
<keyword evidence="3" id="KW-0808">Transferase</keyword>
<dbReference type="Gene3D" id="3.60.10.10">
    <property type="entry name" value="Endonuclease/exonuclease/phosphatase"/>
    <property type="match status" value="1"/>
</dbReference>
<dbReference type="GO" id="GO:0004523">
    <property type="term" value="F:RNA-DNA hybrid ribonuclease activity"/>
    <property type="evidence" value="ECO:0007669"/>
    <property type="project" value="InterPro"/>
</dbReference>
<dbReference type="EMBL" id="BGPR01031828">
    <property type="protein sequence ID" value="GBO05085.1"/>
    <property type="molecule type" value="Genomic_DNA"/>
</dbReference>
<evidence type="ECO:0000313" key="4">
    <source>
        <dbReference type="Proteomes" id="UP000499080"/>
    </source>
</evidence>
<evidence type="ECO:0000259" key="1">
    <source>
        <dbReference type="PROSITE" id="PS50878"/>
    </source>
</evidence>
<sequence>MINFVSWNCRGFRSKIDDIKSLINDSRPICIALQETLLKPTIAAKVRGYNCVRKDVDNGISPPSGGVCILTSNLYPSATLPLRTNLQAVAVQVHAQTLITVCCVYLPPHANIRQEDLNILVDQLPTPFLLLGDLNGHSTLWGNDDTNARGRQIERLISDYCLCLLNNDEKTYFHGPSRTFHSLDLAICSPSLMPQFTFTVGDNVHNSDHFPIFVSRADGVSVTNRLPKYLFQLADWSTFARLAVITENMVDTVAIDDAVRDVTETILGAANAAIPQSSTRTHRLRKPWWNEECSVAYRRQRKLWGIFRRRPTTENLIAFKKARALARKVRRRSQRDSWVRFVSSITTSTSSKQMWKKVKSANGLYQEFIFPILKTDSATFSSPLEIANCIGNSFASISSSDSYSPAFLLTKNRAESTTLTFGTEQLLPYNSPFRMFELKRALSHSRNTSPGPDGITYCMLRHLNEHSLSNILRLFNRIWEEHLFPSKWREATVIPILKPGKDPGNPLNYRPIALTSCFCKTLERMINARLVYELEVNGCISPYQSGFRKGRSTTDNIAFLESQIRNAFVKRNHLVSIFFDLEKAYDRTWRYGILRALSDFGFRGHLPTFILQFLSFRHFRVRVGTTLSDTFIQSEGVPQGSVLSVTLFIAHISSIISVLQPSISGTLYVDDLQISCQGSDIYRIQRQLQSAINDLVGWCEQNGHTISAVKSSCVHFCRKRSLHPDPTLYVHNQPIPVVSKARFLGVIFDSKLTFLPHILDLRKRCEKALNILKVLSNTSWGADKTSLLRVYQAVILSRIDYGSVVYGSARTSALRKLDPVHHSALRICTGAFRTSPVQSLYADCSQICLDFRRKQLSANYYFKIMSMPNHPLRSTFLNSCINRLYNARPFNVRPFMDRTKLFLEESALISLDVKQSTFFSFPPWNVPSINYIDPFSLFHKASTAPVVFYQVFNLHRSLYSQYVPVFTDGSKSTNYVGCSVAFPDSVSAYRLNAALSIYTAEATAISCALQRISSENTRQFCIYTDSMSVLQSLQQTESSNNPVICDILLQMEDLRSKGFDMLFCWVPSHTGIKGNELADSAAKSALVPLNSAIPLSDVTCFIRKHINKMWQQLWDLQQQNKLHSLKPFLGRWPGVPVRRKDVILTRLRIGHTRFTHKHLLFAEPAPICTSCQVPYSVLHILIECPVFTFQRQSFFNAPFLSLKDVVGENPHPRVFSFLQSIGFFNHI</sequence>
<keyword evidence="3" id="KW-0695">RNA-directed DNA polymerase</keyword>
<protein>
    <submittedName>
        <fullName evidence="3">Putative RNA-directed DNA polymerase from transposon X-element</fullName>
    </submittedName>
</protein>
<organism evidence="3 4">
    <name type="scientific">Araneus ventricosus</name>
    <name type="common">Orbweaver spider</name>
    <name type="synonym">Epeira ventricosa</name>
    <dbReference type="NCBI Taxonomy" id="182803"/>
    <lineage>
        <taxon>Eukaryota</taxon>
        <taxon>Metazoa</taxon>
        <taxon>Ecdysozoa</taxon>
        <taxon>Arthropoda</taxon>
        <taxon>Chelicerata</taxon>
        <taxon>Arachnida</taxon>
        <taxon>Araneae</taxon>
        <taxon>Araneomorphae</taxon>
        <taxon>Entelegynae</taxon>
        <taxon>Araneoidea</taxon>
        <taxon>Araneidae</taxon>
        <taxon>Araneus</taxon>
    </lineage>
</organism>
<dbReference type="CDD" id="cd01650">
    <property type="entry name" value="RT_nLTR_like"/>
    <property type="match status" value="1"/>
</dbReference>
<dbReference type="PROSITE" id="PS50879">
    <property type="entry name" value="RNASE_H_1"/>
    <property type="match status" value="1"/>
</dbReference>
<dbReference type="InterPro" id="IPR000477">
    <property type="entry name" value="RT_dom"/>
</dbReference>
<dbReference type="AlphaFoldDB" id="A0A4Y2TWN3"/>
<accession>A0A4Y2TWN3</accession>
<dbReference type="SUPFAM" id="SSF53098">
    <property type="entry name" value="Ribonuclease H-like"/>
    <property type="match status" value="1"/>
</dbReference>
<dbReference type="Proteomes" id="UP000499080">
    <property type="component" value="Unassembled WGS sequence"/>
</dbReference>
<dbReference type="InterPro" id="IPR036397">
    <property type="entry name" value="RNaseH_sf"/>
</dbReference>
<keyword evidence="4" id="KW-1185">Reference proteome</keyword>
<dbReference type="OrthoDB" id="6433748at2759"/>
<dbReference type="GO" id="GO:0003676">
    <property type="term" value="F:nucleic acid binding"/>
    <property type="evidence" value="ECO:0007669"/>
    <property type="project" value="InterPro"/>
</dbReference>
<dbReference type="InterPro" id="IPR005135">
    <property type="entry name" value="Endo/exonuclease/phosphatase"/>
</dbReference>
<dbReference type="SUPFAM" id="SSF56219">
    <property type="entry name" value="DNase I-like"/>
    <property type="match status" value="1"/>
</dbReference>
<dbReference type="Pfam" id="PF00075">
    <property type="entry name" value="RNase_H"/>
    <property type="match status" value="1"/>
</dbReference>
<dbReference type="PROSITE" id="PS50878">
    <property type="entry name" value="RT_POL"/>
    <property type="match status" value="1"/>
</dbReference>
<dbReference type="InterPro" id="IPR036691">
    <property type="entry name" value="Endo/exonu/phosph_ase_sf"/>
</dbReference>
<dbReference type="Pfam" id="PF14529">
    <property type="entry name" value="Exo_endo_phos_2"/>
    <property type="match status" value="1"/>
</dbReference>
<dbReference type="PANTHER" id="PTHR36688">
    <property type="entry name" value="ENDO/EXONUCLEASE/PHOSPHATASE DOMAIN-CONTAINING PROTEIN"/>
    <property type="match status" value="1"/>
</dbReference>
<proteinExistence type="predicted"/>
<evidence type="ECO:0000313" key="3">
    <source>
        <dbReference type="EMBL" id="GBO05085.1"/>
    </source>
</evidence>
<name>A0A4Y2TWN3_ARAVE</name>
<comment type="caution">
    <text evidence="3">The sequence shown here is derived from an EMBL/GenBank/DDBJ whole genome shotgun (WGS) entry which is preliminary data.</text>
</comment>
<dbReference type="CDD" id="cd09276">
    <property type="entry name" value="Rnase_HI_RT_non_LTR"/>
    <property type="match status" value="1"/>
</dbReference>
<reference evidence="3 4" key="1">
    <citation type="journal article" date="2019" name="Sci. Rep.">
        <title>Orb-weaving spider Araneus ventricosus genome elucidates the spidroin gene catalogue.</title>
        <authorList>
            <person name="Kono N."/>
            <person name="Nakamura H."/>
            <person name="Ohtoshi R."/>
            <person name="Moran D.A.P."/>
            <person name="Shinohara A."/>
            <person name="Yoshida Y."/>
            <person name="Fujiwara M."/>
            <person name="Mori M."/>
            <person name="Tomita M."/>
            <person name="Arakawa K."/>
        </authorList>
    </citation>
    <scope>NUCLEOTIDE SEQUENCE [LARGE SCALE GENOMIC DNA]</scope>
</reference>
<feature type="domain" description="Reverse transcriptase" evidence="1">
    <location>
        <begin position="477"/>
        <end position="748"/>
    </location>
</feature>
<gene>
    <name evidence="3" type="primary">X-elementORF2_716</name>
    <name evidence="3" type="ORF">AVEN_134493_1</name>
</gene>
<evidence type="ECO:0000259" key="2">
    <source>
        <dbReference type="PROSITE" id="PS50879"/>
    </source>
</evidence>
<dbReference type="InterPro" id="IPR002156">
    <property type="entry name" value="RNaseH_domain"/>
</dbReference>
<dbReference type="InterPro" id="IPR052560">
    <property type="entry name" value="RdDP_mobile_element"/>
</dbReference>
<dbReference type="Pfam" id="PF00078">
    <property type="entry name" value="RVT_1"/>
    <property type="match status" value="1"/>
</dbReference>
<keyword evidence="3" id="KW-0548">Nucleotidyltransferase</keyword>
<dbReference type="InterPro" id="IPR012337">
    <property type="entry name" value="RNaseH-like_sf"/>
</dbReference>
<dbReference type="PANTHER" id="PTHR36688:SF2">
    <property type="entry name" value="ENDONUCLEASE_EXONUCLEASE_PHOSPHATASE DOMAIN-CONTAINING PROTEIN"/>
    <property type="match status" value="1"/>
</dbReference>
<feature type="domain" description="RNase H type-1" evidence="2">
    <location>
        <begin position="959"/>
        <end position="1087"/>
    </location>
</feature>